<sequence length="349" mass="39745">MKILVIQQKMIGDVLTSSILFEALRKAYPEAQLHYLIYPHTKAVVENNPFIDKLIFGKNTLPFYKLVKQIKIENYYAIIDAYSTVKTSIITSFSGANYKIGFDKKYTRPFYTHVFNRTIQAKTNAGAAIEKRMRLVTPIIKDAPLQLKPKIFLTETEREKAKAKLVEGGVNISDSIYMIGALGSSAKKTYPLPYLARVLDQIAAKENTSILFNYIPSQREEINTLIGHCNTQTRQKVYLDIYGESLREFLALTSFCDAIIGNEGGAINMAKALNIPSFAIFSPALNKANWNIFEDGKHNVSVHLKDFSPELFTDKDQEYLHKNVFELYDKFLPTLMEKPLHHFLKINAK</sequence>
<evidence type="ECO:0000313" key="4">
    <source>
        <dbReference type="Proteomes" id="UP000264330"/>
    </source>
</evidence>
<dbReference type="InterPro" id="IPR002201">
    <property type="entry name" value="Glyco_trans_9"/>
</dbReference>
<proteinExistence type="predicted"/>
<accession>A0A3D5IWA4</accession>
<dbReference type="RefSeq" id="WP_228250722.1">
    <property type="nucleotide sequence ID" value="NZ_CAXBAR010000346.1"/>
</dbReference>
<keyword evidence="1" id="KW-0328">Glycosyltransferase</keyword>
<gene>
    <name evidence="3" type="ORF">DGQ38_02885</name>
</gene>
<evidence type="ECO:0000313" key="3">
    <source>
        <dbReference type="EMBL" id="HCV79974.1"/>
    </source>
</evidence>
<dbReference type="AlphaFoldDB" id="A0A3D5IWA4"/>
<dbReference type="Gene3D" id="3.40.50.2000">
    <property type="entry name" value="Glycogen Phosphorylase B"/>
    <property type="match status" value="2"/>
</dbReference>
<reference evidence="3 4" key="1">
    <citation type="journal article" date="2018" name="Nat. Biotechnol.">
        <title>A standardized bacterial taxonomy based on genome phylogeny substantially revises the tree of life.</title>
        <authorList>
            <person name="Parks D.H."/>
            <person name="Chuvochina M."/>
            <person name="Waite D.W."/>
            <person name="Rinke C."/>
            <person name="Skarshewski A."/>
            <person name="Chaumeil P.A."/>
            <person name="Hugenholtz P."/>
        </authorList>
    </citation>
    <scope>NUCLEOTIDE SEQUENCE [LARGE SCALE GENOMIC DNA]</scope>
    <source>
        <strain evidence="3">UBA9359</strain>
    </source>
</reference>
<dbReference type="Proteomes" id="UP000264330">
    <property type="component" value="Unassembled WGS sequence"/>
</dbReference>
<dbReference type="GO" id="GO:0008713">
    <property type="term" value="F:ADP-heptose-lipopolysaccharide heptosyltransferase activity"/>
    <property type="evidence" value="ECO:0007669"/>
    <property type="project" value="TreeGrafter"/>
</dbReference>
<dbReference type="GO" id="GO:0009244">
    <property type="term" value="P:lipopolysaccharide core region biosynthetic process"/>
    <property type="evidence" value="ECO:0007669"/>
    <property type="project" value="TreeGrafter"/>
</dbReference>
<dbReference type="PANTHER" id="PTHR30160:SF7">
    <property type="entry name" value="ADP-HEPTOSE--LPS HEPTOSYLTRANSFERASE 2"/>
    <property type="match status" value="1"/>
</dbReference>
<dbReference type="InterPro" id="IPR051199">
    <property type="entry name" value="LPS_LOS_Heptosyltrfase"/>
</dbReference>
<name>A0A3D5IWA4_9FLAO</name>
<keyword evidence="2 3" id="KW-0808">Transferase</keyword>
<protein>
    <submittedName>
        <fullName evidence="3">Glycosyltransferase</fullName>
    </submittedName>
</protein>
<dbReference type="Pfam" id="PF01075">
    <property type="entry name" value="Glyco_transf_9"/>
    <property type="match status" value="1"/>
</dbReference>
<evidence type="ECO:0000256" key="2">
    <source>
        <dbReference type="ARBA" id="ARBA00022679"/>
    </source>
</evidence>
<comment type="caution">
    <text evidence="3">The sequence shown here is derived from an EMBL/GenBank/DDBJ whole genome shotgun (WGS) entry which is preliminary data.</text>
</comment>
<dbReference type="GO" id="GO:0005829">
    <property type="term" value="C:cytosol"/>
    <property type="evidence" value="ECO:0007669"/>
    <property type="project" value="TreeGrafter"/>
</dbReference>
<dbReference type="CDD" id="cd03789">
    <property type="entry name" value="GT9_LPS_heptosyltransferase"/>
    <property type="match status" value="1"/>
</dbReference>
<dbReference type="EMBL" id="DPMF01000062">
    <property type="protein sequence ID" value="HCV79974.1"/>
    <property type="molecule type" value="Genomic_DNA"/>
</dbReference>
<organism evidence="3 4">
    <name type="scientific">Zunongwangia profunda</name>
    <dbReference type="NCBI Taxonomy" id="398743"/>
    <lineage>
        <taxon>Bacteria</taxon>
        <taxon>Pseudomonadati</taxon>
        <taxon>Bacteroidota</taxon>
        <taxon>Flavobacteriia</taxon>
        <taxon>Flavobacteriales</taxon>
        <taxon>Flavobacteriaceae</taxon>
        <taxon>Zunongwangia</taxon>
    </lineage>
</organism>
<dbReference type="PANTHER" id="PTHR30160">
    <property type="entry name" value="TETRAACYLDISACCHARIDE 4'-KINASE-RELATED"/>
    <property type="match status" value="1"/>
</dbReference>
<dbReference type="SUPFAM" id="SSF53756">
    <property type="entry name" value="UDP-Glycosyltransferase/glycogen phosphorylase"/>
    <property type="match status" value="1"/>
</dbReference>
<evidence type="ECO:0000256" key="1">
    <source>
        <dbReference type="ARBA" id="ARBA00022676"/>
    </source>
</evidence>